<dbReference type="Gene3D" id="2.40.440.10">
    <property type="entry name" value="L,D-transpeptidase catalytic domain-like"/>
    <property type="match status" value="1"/>
</dbReference>
<feature type="compositionally biased region" description="Basic and acidic residues" evidence="8">
    <location>
        <begin position="43"/>
        <end position="59"/>
    </location>
</feature>
<keyword evidence="5 7" id="KW-0573">Peptidoglycan synthesis</keyword>
<reference evidence="10" key="1">
    <citation type="submission" date="2022-10" db="EMBL/GenBank/DDBJ databases">
        <title>Chryseobacterium babae sp. nov. isolated from the gut of the beetle Oryctes rhinoceros, and Chryseobacterium kimseyorum sp. nov., isolated from a stick insect rearing cage.</title>
        <authorList>
            <person name="Shelomi M."/>
            <person name="Han C.-J."/>
            <person name="Chen W.-M."/>
            <person name="Chen H.-K."/>
            <person name="Liaw S.-J."/>
            <person name="Muhle E."/>
            <person name="Clermont D."/>
        </authorList>
    </citation>
    <scope>NUCLEOTIDE SEQUENCE</scope>
    <source>
        <strain evidence="10">09-1422</strain>
    </source>
</reference>
<feature type="region of interest" description="Disordered" evidence="8">
    <location>
        <begin position="28"/>
        <end position="59"/>
    </location>
</feature>
<dbReference type="PANTHER" id="PTHR30582">
    <property type="entry name" value="L,D-TRANSPEPTIDASE"/>
    <property type="match status" value="1"/>
</dbReference>
<gene>
    <name evidence="10" type="ORF">OMO38_05680</name>
</gene>
<evidence type="ECO:0000259" key="9">
    <source>
        <dbReference type="PROSITE" id="PS52029"/>
    </source>
</evidence>
<evidence type="ECO:0000256" key="8">
    <source>
        <dbReference type="SAM" id="MobiDB-lite"/>
    </source>
</evidence>
<proteinExistence type="inferred from homology"/>
<evidence type="ECO:0000256" key="7">
    <source>
        <dbReference type="PROSITE-ProRule" id="PRU01373"/>
    </source>
</evidence>
<dbReference type="Proteomes" id="UP001163731">
    <property type="component" value="Unassembled WGS sequence"/>
</dbReference>
<comment type="similarity">
    <text evidence="2">Belongs to the YkuD family.</text>
</comment>
<dbReference type="PROSITE" id="PS52029">
    <property type="entry name" value="LD_TPASE"/>
    <property type="match status" value="1"/>
</dbReference>
<evidence type="ECO:0000313" key="10">
    <source>
        <dbReference type="EMBL" id="MCW3168013.1"/>
    </source>
</evidence>
<keyword evidence="6 7" id="KW-0961">Cell wall biogenesis/degradation</keyword>
<organism evidence="10 11">
    <name type="scientific">Chryseobacterium kimseyorum</name>
    <dbReference type="NCBI Taxonomy" id="2984028"/>
    <lineage>
        <taxon>Bacteria</taxon>
        <taxon>Pseudomonadati</taxon>
        <taxon>Bacteroidota</taxon>
        <taxon>Flavobacteriia</taxon>
        <taxon>Flavobacteriales</taxon>
        <taxon>Weeksellaceae</taxon>
        <taxon>Chryseobacterium group</taxon>
        <taxon>Chryseobacterium</taxon>
    </lineage>
</organism>
<dbReference type="SUPFAM" id="SSF141523">
    <property type="entry name" value="L,D-transpeptidase catalytic domain-like"/>
    <property type="match status" value="1"/>
</dbReference>
<name>A0ABT3HW52_9FLAO</name>
<feature type="active site" description="Proton donor/acceptor" evidence="7">
    <location>
        <position position="220"/>
    </location>
</feature>
<dbReference type="PANTHER" id="PTHR30582:SF2">
    <property type="entry name" value="L,D-TRANSPEPTIDASE YCIB-RELATED"/>
    <property type="match status" value="1"/>
</dbReference>
<feature type="active site" description="Nucleophile" evidence="7">
    <location>
        <position position="233"/>
    </location>
</feature>
<feature type="domain" description="L,D-TPase catalytic" evidence="9">
    <location>
        <begin position="147"/>
        <end position="270"/>
    </location>
</feature>
<keyword evidence="3" id="KW-0808">Transferase</keyword>
<comment type="caution">
    <text evidence="10">The sequence shown here is derived from an EMBL/GenBank/DDBJ whole genome shotgun (WGS) entry which is preliminary data.</text>
</comment>
<evidence type="ECO:0000256" key="3">
    <source>
        <dbReference type="ARBA" id="ARBA00022679"/>
    </source>
</evidence>
<evidence type="ECO:0000256" key="5">
    <source>
        <dbReference type="ARBA" id="ARBA00022984"/>
    </source>
</evidence>
<dbReference type="CDD" id="cd16913">
    <property type="entry name" value="YkuD_like"/>
    <property type="match status" value="1"/>
</dbReference>
<evidence type="ECO:0000256" key="2">
    <source>
        <dbReference type="ARBA" id="ARBA00005992"/>
    </source>
</evidence>
<keyword evidence="11" id="KW-1185">Reference proteome</keyword>
<evidence type="ECO:0000256" key="1">
    <source>
        <dbReference type="ARBA" id="ARBA00004752"/>
    </source>
</evidence>
<keyword evidence="4 7" id="KW-0133">Cell shape</keyword>
<dbReference type="RefSeq" id="WP_264749249.1">
    <property type="nucleotide sequence ID" value="NZ_JAPDHW010000003.1"/>
</dbReference>
<comment type="pathway">
    <text evidence="1 7">Cell wall biogenesis; peptidoglycan biosynthesis.</text>
</comment>
<dbReference type="InterPro" id="IPR050979">
    <property type="entry name" value="LD-transpeptidase"/>
</dbReference>
<dbReference type="Pfam" id="PF03734">
    <property type="entry name" value="YkuD"/>
    <property type="match status" value="1"/>
</dbReference>
<feature type="compositionally biased region" description="Polar residues" evidence="8">
    <location>
        <begin position="33"/>
        <end position="42"/>
    </location>
</feature>
<dbReference type="EMBL" id="JAPDHW010000003">
    <property type="protein sequence ID" value="MCW3168013.1"/>
    <property type="molecule type" value="Genomic_DNA"/>
</dbReference>
<protein>
    <submittedName>
        <fullName evidence="10">L,D-transpeptidase</fullName>
    </submittedName>
</protein>
<evidence type="ECO:0000313" key="11">
    <source>
        <dbReference type="Proteomes" id="UP001163731"/>
    </source>
</evidence>
<sequence length="343" mass="38749">MKKIFLKQSFFYTLLFALLLTGCKKDNEKMDDQQQGTSSGTLSDDKKSDSVATKAEVKESVPPAMQENGFYNAFPIPKDKKLRDSLYAIFSKKYTERERYAILALNRLDSKSKWNSDTLVVPAKIDTTLMAYSPFPMQLDVLSDVKKFVVFSYPIQAYAVYSNGALVKWGPTSMGKKTAQTTRGLMFANWKKKLAISTVKSEWKLPYNFNIHNTGGIGWHQYDLPGYPASHSCLRLLMKDAIWLYNYADTWILNPGGATKKANGTPVIVFGDYPWGKRKPWRNLLNDPNANNISVEEMTNLIKPHVEKMVAEQTNREKVADSIKSAKASLEVQEPLTEPDASN</sequence>
<evidence type="ECO:0000256" key="4">
    <source>
        <dbReference type="ARBA" id="ARBA00022960"/>
    </source>
</evidence>
<evidence type="ECO:0000256" key="6">
    <source>
        <dbReference type="ARBA" id="ARBA00023316"/>
    </source>
</evidence>
<dbReference type="PROSITE" id="PS51257">
    <property type="entry name" value="PROKAR_LIPOPROTEIN"/>
    <property type="match status" value="1"/>
</dbReference>
<accession>A0ABT3HW52</accession>
<dbReference type="InterPro" id="IPR005490">
    <property type="entry name" value="LD_TPept_cat_dom"/>
</dbReference>
<dbReference type="InterPro" id="IPR038063">
    <property type="entry name" value="Transpep_catalytic_dom"/>
</dbReference>